<dbReference type="EMBL" id="JAPDFR010000001">
    <property type="protein sequence ID" value="KAK0391259.1"/>
    <property type="molecule type" value="Genomic_DNA"/>
</dbReference>
<dbReference type="Gene3D" id="3.40.50.720">
    <property type="entry name" value="NAD(P)-binding Rossmann-like Domain"/>
    <property type="match status" value="1"/>
</dbReference>
<proteinExistence type="predicted"/>
<dbReference type="Gene3D" id="3.90.25.10">
    <property type="entry name" value="UDP-galactose 4-epimerase, domain 1"/>
    <property type="match status" value="1"/>
</dbReference>
<dbReference type="AlphaFoldDB" id="A0AA39GQE8"/>
<dbReference type="InterPro" id="IPR052718">
    <property type="entry name" value="NmrA-type_oxidoreductase"/>
</dbReference>
<evidence type="ECO:0000313" key="2">
    <source>
        <dbReference type="EMBL" id="KAK0391259.1"/>
    </source>
</evidence>
<dbReference type="Pfam" id="PF05368">
    <property type="entry name" value="NmrA"/>
    <property type="match status" value="1"/>
</dbReference>
<gene>
    <name evidence="2" type="ORF">NLU13_0760</name>
</gene>
<reference evidence="2" key="1">
    <citation type="submission" date="2022-10" db="EMBL/GenBank/DDBJ databases">
        <title>Determination and structural analysis of whole genome sequence of Sarocladium strictum F4-1.</title>
        <authorList>
            <person name="Hu L."/>
            <person name="Jiang Y."/>
        </authorList>
    </citation>
    <scope>NUCLEOTIDE SEQUENCE</scope>
    <source>
        <strain evidence="2">F4-1</strain>
    </source>
</reference>
<comment type="caution">
    <text evidence="2">The sequence shown here is derived from an EMBL/GenBank/DDBJ whole genome shotgun (WGS) entry which is preliminary data.</text>
</comment>
<dbReference type="Proteomes" id="UP001175261">
    <property type="component" value="Unassembled WGS sequence"/>
</dbReference>
<name>A0AA39GQE8_SARSR</name>
<protein>
    <recommendedName>
        <fullName evidence="1">NmrA-like domain-containing protein</fullName>
    </recommendedName>
</protein>
<accession>A0AA39GQE8</accession>
<keyword evidence="3" id="KW-1185">Reference proteome</keyword>
<dbReference type="PANTHER" id="PTHR47129:SF1">
    <property type="entry name" value="NMRA-LIKE DOMAIN-CONTAINING PROTEIN"/>
    <property type="match status" value="1"/>
</dbReference>
<dbReference type="PANTHER" id="PTHR47129">
    <property type="entry name" value="QUINONE OXIDOREDUCTASE 2"/>
    <property type="match status" value="1"/>
</dbReference>
<feature type="domain" description="NmrA-like" evidence="1">
    <location>
        <begin position="4"/>
        <end position="251"/>
    </location>
</feature>
<dbReference type="InterPro" id="IPR036291">
    <property type="entry name" value="NAD(P)-bd_dom_sf"/>
</dbReference>
<sequence>MPDMIGIVGASGKLGGATLSALLKYDLAAPASIVAITSSQPGSPKWCSFAEKGVAVRHGTFEDQSSLETALQGVDKFFLVSTPRIQLDFNDAPEGSGREKHHYVAIDAARKAGVRHIVYSSLAFRNPSKSGVMRAHIRTEAYLSSLTDVQVTIVREGLYNESWPLYLGYYDPAGDERETVWLAGDGMICWTAIEDLGLGNALILTSPMEDWAGTTVYLSTTPDTAKSLKDVAALVARRRGKDVRVEIVGRQEHNRHYVQDRKMDAAAVEWWSHTYEALEDGKCLIDDATLSKLLQSKGKKPVPMEETVAAMVSET</sequence>
<evidence type="ECO:0000313" key="3">
    <source>
        <dbReference type="Proteomes" id="UP001175261"/>
    </source>
</evidence>
<evidence type="ECO:0000259" key="1">
    <source>
        <dbReference type="Pfam" id="PF05368"/>
    </source>
</evidence>
<dbReference type="InterPro" id="IPR008030">
    <property type="entry name" value="NmrA-like"/>
</dbReference>
<dbReference type="SUPFAM" id="SSF51735">
    <property type="entry name" value="NAD(P)-binding Rossmann-fold domains"/>
    <property type="match status" value="1"/>
</dbReference>
<organism evidence="2 3">
    <name type="scientific">Sarocladium strictum</name>
    <name type="common">Black bundle disease fungus</name>
    <name type="synonym">Acremonium strictum</name>
    <dbReference type="NCBI Taxonomy" id="5046"/>
    <lineage>
        <taxon>Eukaryota</taxon>
        <taxon>Fungi</taxon>
        <taxon>Dikarya</taxon>
        <taxon>Ascomycota</taxon>
        <taxon>Pezizomycotina</taxon>
        <taxon>Sordariomycetes</taxon>
        <taxon>Hypocreomycetidae</taxon>
        <taxon>Hypocreales</taxon>
        <taxon>Sarocladiaceae</taxon>
        <taxon>Sarocladium</taxon>
    </lineage>
</organism>